<dbReference type="InterPro" id="IPR003959">
    <property type="entry name" value="ATPase_AAA_core"/>
</dbReference>
<dbReference type="PANTHER" id="PTHR32182">
    <property type="entry name" value="DNA REPLICATION AND REPAIR PROTEIN RECF"/>
    <property type="match status" value="1"/>
</dbReference>
<dbReference type="Gene3D" id="3.40.50.300">
    <property type="entry name" value="P-loop containing nucleotide triphosphate hydrolases"/>
    <property type="match status" value="2"/>
</dbReference>
<keyword evidence="3" id="KW-0067">ATP-binding</keyword>
<dbReference type="InterPro" id="IPR014555">
    <property type="entry name" value="RecF-like"/>
</dbReference>
<dbReference type="Proteomes" id="UP001176429">
    <property type="component" value="Unassembled WGS sequence"/>
</dbReference>
<sequence length="452" mass="50738">MIDEIVIQDFKSYDQANLVLAPLTLLIGANASGKTNAIEALRFLSRMARGQRLNDILEDFRQDDLLIRGKVSDIPYDGQNTSTQFPLIGFSVFLSLPSKWRYLSISLEMQAAPVDSRVIFESVNEEWDAKSPVLYETGINVEAYIHQVQVSYNSFTNRKHSSLAVSNRQAIFTQLDVPSRFETKKAQEIIPAVVTEFQEALRNIIFLDLNPRAMVDYSFIVDKVLRPDGRNLSSVLYDICETQQRKAEVLRFIGELPEQRISDVKFLVGPRQEVMVQLTETFGGQTTDREAPLLSDGTLRVLAIAAALLSAPTGGLVVVEEIDNGVHPSRARELLANILAASKKNSLRVLLTSHNPALLDTLPKESVPDVVCCYRDPEQGDSRLVRLADLTDYPDLVARGPLGQLMTQGLLDRYLKNQRTPEQKAEQAQEWLRQLQLDDEEEDAIEPVKQGE</sequence>
<protein>
    <submittedName>
        <fullName evidence="3">ATP-binding protein</fullName>
    </submittedName>
</protein>
<feature type="domain" description="Endonuclease GajA/Old nuclease/RecF-like AAA" evidence="1">
    <location>
        <begin position="1"/>
        <end position="48"/>
    </location>
</feature>
<feature type="domain" description="ATPase AAA-type core" evidence="2">
    <location>
        <begin position="213"/>
        <end position="360"/>
    </location>
</feature>
<dbReference type="GO" id="GO:0005524">
    <property type="term" value="F:ATP binding"/>
    <property type="evidence" value="ECO:0007669"/>
    <property type="project" value="UniProtKB-KW"/>
</dbReference>
<accession>A0ABT9B855</accession>
<dbReference type="PIRSF" id="PIRSF029347">
    <property type="entry name" value="RecF"/>
    <property type="match status" value="1"/>
</dbReference>
<evidence type="ECO:0000259" key="2">
    <source>
        <dbReference type="Pfam" id="PF13304"/>
    </source>
</evidence>
<organism evidence="3 4">
    <name type="scientific">Hymenobacter aranciens</name>
    <dbReference type="NCBI Taxonomy" id="3063996"/>
    <lineage>
        <taxon>Bacteria</taxon>
        <taxon>Pseudomonadati</taxon>
        <taxon>Bacteroidota</taxon>
        <taxon>Cytophagia</taxon>
        <taxon>Cytophagales</taxon>
        <taxon>Hymenobacteraceae</taxon>
        <taxon>Hymenobacter</taxon>
    </lineage>
</organism>
<comment type="caution">
    <text evidence="3">The sequence shown here is derived from an EMBL/GenBank/DDBJ whole genome shotgun (WGS) entry which is preliminary data.</text>
</comment>
<keyword evidence="4" id="KW-1185">Reference proteome</keyword>
<evidence type="ECO:0000313" key="3">
    <source>
        <dbReference type="EMBL" id="MDO7873833.1"/>
    </source>
</evidence>
<keyword evidence="3" id="KW-0547">Nucleotide-binding</keyword>
<gene>
    <name evidence="3" type="ORF">Q5H93_03745</name>
</gene>
<dbReference type="EMBL" id="JAUQSY010000002">
    <property type="protein sequence ID" value="MDO7873833.1"/>
    <property type="molecule type" value="Genomic_DNA"/>
</dbReference>
<dbReference type="Pfam" id="PF13304">
    <property type="entry name" value="AAA_21"/>
    <property type="match status" value="1"/>
</dbReference>
<dbReference type="SUPFAM" id="SSF52540">
    <property type="entry name" value="P-loop containing nucleoside triphosphate hydrolases"/>
    <property type="match status" value="1"/>
</dbReference>
<dbReference type="RefSeq" id="WP_305005146.1">
    <property type="nucleotide sequence ID" value="NZ_JAUQSY010000002.1"/>
</dbReference>
<dbReference type="InterPro" id="IPR027417">
    <property type="entry name" value="P-loop_NTPase"/>
</dbReference>
<reference evidence="3" key="1">
    <citation type="submission" date="2023-07" db="EMBL/GenBank/DDBJ databases">
        <authorList>
            <person name="Kim M.K."/>
        </authorList>
    </citation>
    <scope>NUCLEOTIDE SEQUENCE</scope>
    <source>
        <strain evidence="3">ASUV-10-1</strain>
    </source>
</reference>
<evidence type="ECO:0000313" key="4">
    <source>
        <dbReference type="Proteomes" id="UP001176429"/>
    </source>
</evidence>
<name>A0ABT9B855_9BACT</name>
<proteinExistence type="predicted"/>
<evidence type="ECO:0000259" key="1">
    <source>
        <dbReference type="Pfam" id="PF13175"/>
    </source>
</evidence>
<dbReference type="PANTHER" id="PTHR32182:SF22">
    <property type="entry name" value="ATP-DEPENDENT ENDONUCLEASE, OLD FAMILY-RELATED"/>
    <property type="match status" value="1"/>
</dbReference>
<dbReference type="Pfam" id="PF13175">
    <property type="entry name" value="AAA_15"/>
    <property type="match status" value="1"/>
</dbReference>
<dbReference type="InterPro" id="IPR041685">
    <property type="entry name" value="AAA_GajA/Old/RecF-like"/>
</dbReference>